<organism evidence="1 2">
    <name type="scientific">Desmophyllum pertusum</name>
    <dbReference type="NCBI Taxonomy" id="174260"/>
    <lineage>
        <taxon>Eukaryota</taxon>
        <taxon>Metazoa</taxon>
        <taxon>Cnidaria</taxon>
        <taxon>Anthozoa</taxon>
        <taxon>Hexacorallia</taxon>
        <taxon>Scleractinia</taxon>
        <taxon>Caryophylliina</taxon>
        <taxon>Caryophylliidae</taxon>
        <taxon>Desmophyllum</taxon>
    </lineage>
</organism>
<keyword evidence="2" id="KW-1185">Reference proteome</keyword>
<comment type="caution">
    <text evidence="1">The sequence shown here is derived from an EMBL/GenBank/DDBJ whole genome shotgun (WGS) entry which is preliminary data.</text>
</comment>
<name>A0A9W9Z1D0_9CNID</name>
<dbReference type="EMBL" id="MU826831">
    <property type="protein sequence ID" value="KAJ7373367.1"/>
    <property type="molecule type" value="Genomic_DNA"/>
</dbReference>
<evidence type="ECO:0000313" key="2">
    <source>
        <dbReference type="Proteomes" id="UP001163046"/>
    </source>
</evidence>
<dbReference type="AlphaFoldDB" id="A0A9W9Z1D0"/>
<proteinExistence type="predicted"/>
<sequence>MKTWRKKWMTLKKISPVIKGLGEKLSDILAEQVPVERHQDEYFTGNIRPSSLEALHSLDIMFGTKAYCFCILGPCMAPVKTQFKKTISEFLTYRFILFSYIFHSDEHWN</sequence>
<dbReference type="Proteomes" id="UP001163046">
    <property type="component" value="Unassembled WGS sequence"/>
</dbReference>
<evidence type="ECO:0000313" key="1">
    <source>
        <dbReference type="EMBL" id="KAJ7373367.1"/>
    </source>
</evidence>
<protein>
    <submittedName>
        <fullName evidence="1">Uncharacterized protein</fullName>
    </submittedName>
</protein>
<gene>
    <name evidence="1" type="ORF">OS493_012959</name>
</gene>
<reference evidence="1" key="1">
    <citation type="submission" date="2023-01" db="EMBL/GenBank/DDBJ databases">
        <title>Genome assembly of the deep-sea coral Lophelia pertusa.</title>
        <authorList>
            <person name="Herrera S."/>
            <person name="Cordes E."/>
        </authorList>
    </citation>
    <scope>NUCLEOTIDE SEQUENCE</scope>
    <source>
        <strain evidence="1">USNM1676648</strain>
        <tissue evidence="1">Polyp</tissue>
    </source>
</reference>
<accession>A0A9W9Z1D0</accession>